<accession>A0A917CW39</accession>
<dbReference type="EMBL" id="BMCU01000001">
    <property type="protein sequence ID" value="GGF98781.1"/>
    <property type="molecule type" value="Genomic_DNA"/>
</dbReference>
<name>A0A917CW39_9NOCA</name>
<dbReference type="Pfam" id="PF21906">
    <property type="entry name" value="WHD_NrtR"/>
    <property type="match status" value="1"/>
</dbReference>
<sequence>MQHMDLTDFPRPSVAVDVVVLTVVDDGLYVVTVDSPFGTALPGTFLHEGERLHDAAARALSAKAGIEGLDFHQVGMFDDPRRDDRGWVLSMAHVAAVAFDSLPDVGLVAVESGSPTEGLAFDHSEMVVRALHDLQATYADHADPGFLLGDAFTLLQLRRLYEAIYDRELPKDTFRRQVIDGLVGTGETTSAGGGRPAELYERKPDAQLPRTAAALFRGP</sequence>
<evidence type="ECO:0000256" key="1">
    <source>
        <dbReference type="ARBA" id="ARBA00005582"/>
    </source>
</evidence>
<feature type="domain" description="NrtR DNA-binding winged helix" evidence="2">
    <location>
        <begin position="146"/>
        <end position="201"/>
    </location>
</feature>
<comment type="similarity">
    <text evidence="1">Belongs to the Nudix hydrolase family.</text>
</comment>
<dbReference type="Proteomes" id="UP000654257">
    <property type="component" value="Unassembled WGS sequence"/>
</dbReference>
<comment type="caution">
    <text evidence="3">The sequence shown here is derived from an EMBL/GenBank/DDBJ whole genome shotgun (WGS) entry which is preliminary data.</text>
</comment>
<organism evidence="3 4">
    <name type="scientific">Rhodococcoides trifolii</name>
    <dbReference type="NCBI Taxonomy" id="908250"/>
    <lineage>
        <taxon>Bacteria</taxon>
        <taxon>Bacillati</taxon>
        <taxon>Actinomycetota</taxon>
        <taxon>Actinomycetes</taxon>
        <taxon>Mycobacteriales</taxon>
        <taxon>Nocardiaceae</taxon>
        <taxon>Rhodococcoides</taxon>
    </lineage>
</organism>
<dbReference type="GO" id="GO:0016787">
    <property type="term" value="F:hydrolase activity"/>
    <property type="evidence" value="ECO:0007669"/>
    <property type="project" value="UniProtKB-KW"/>
</dbReference>
<dbReference type="InterPro" id="IPR036388">
    <property type="entry name" value="WH-like_DNA-bd_sf"/>
</dbReference>
<dbReference type="Gene3D" id="3.90.79.10">
    <property type="entry name" value="Nucleoside Triphosphate Pyrophosphohydrolase"/>
    <property type="match status" value="1"/>
</dbReference>
<reference evidence="3" key="2">
    <citation type="submission" date="2020-09" db="EMBL/GenBank/DDBJ databases">
        <authorList>
            <person name="Sun Q."/>
            <person name="Sedlacek I."/>
        </authorList>
    </citation>
    <scope>NUCLEOTIDE SEQUENCE</scope>
    <source>
        <strain evidence="3">CCM 7905</strain>
    </source>
</reference>
<dbReference type="InterPro" id="IPR036390">
    <property type="entry name" value="WH_DNA-bd_sf"/>
</dbReference>
<evidence type="ECO:0000313" key="4">
    <source>
        <dbReference type="Proteomes" id="UP000654257"/>
    </source>
</evidence>
<dbReference type="SUPFAM" id="SSF55811">
    <property type="entry name" value="Nudix"/>
    <property type="match status" value="1"/>
</dbReference>
<reference evidence="3" key="1">
    <citation type="journal article" date="2014" name="Int. J. Syst. Evol. Microbiol.">
        <title>Complete genome sequence of Corynebacterium casei LMG S-19264T (=DSM 44701T), isolated from a smear-ripened cheese.</title>
        <authorList>
            <consortium name="US DOE Joint Genome Institute (JGI-PGF)"/>
            <person name="Walter F."/>
            <person name="Albersmeier A."/>
            <person name="Kalinowski J."/>
            <person name="Ruckert C."/>
        </authorList>
    </citation>
    <scope>NUCLEOTIDE SEQUENCE</scope>
    <source>
        <strain evidence="3">CCM 7905</strain>
    </source>
</reference>
<keyword evidence="4" id="KW-1185">Reference proteome</keyword>
<dbReference type="PANTHER" id="PTHR43736:SF1">
    <property type="entry name" value="DIHYDRONEOPTERIN TRIPHOSPHATE DIPHOSPHATASE"/>
    <property type="match status" value="1"/>
</dbReference>
<evidence type="ECO:0000259" key="2">
    <source>
        <dbReference type="Pfam" id="PF21906"/>
    </source>
</evidence>
<evidence type="ECO:0000313" key="3">
    <source>
        <dbReference type="EMBL" id="GGF98781.1"/>
    </source>
</evidence>
<dbReference type="InterPro" id="IPR015797">
    <property type="entry name" value="NUDIX_hydrolase-like_dom_sf"/>
</dbReference>
<dbReference type="InterPro" id="IPR054105">
    <property type="entry name" value="WHD_NrtR"/>
</dbReference>
<proteinExistence type="inferred from homology"/>
<dbReference type="PANTHER" id="PTHR43736">
    <property type="entry name" value="ADP-RIBOSE PYROPHOSPHATASE"/>
    <property type="match status" value="1"/>
</dbReference>
<keyword evidence="3" id="KW-0378">Hydrolase</keyword>
<dbReference type="SUPFAM" id="SSF46785">
    <property type="entry name" value="Winged helix' DNA-binding domain"/>
    <property type="match status" value="1"/>
</dbReference>
<dbReference type="Gene3D" id="1.10.10.10">
    <property type="entry name" value="Winged helix-like DNA-binding domain superfamily/Winged helix DNA-binding domain"/>
    <property type="match status" value="1"/>
</dbReference>
<protein>
    <submittedName>
        <fullName evidence="3">NUDIX hydrolase</fullName>
    </submittedName>
</protein>
<dbReference type="RefSeq" id="WP_188543624.1">
    <property type="nucleotide sequence ID" value="NZ_BMCU01000001.1"/>
</dbReference>
<gene>
    <name evidence="3" type="ORF">GCM10007304_10910</name>
</gene>
<dbReference type="AlphaFoldDB" id="A0A917CW39"/>